<dbReference type="InterPro" id="IPR000305">
    <property type="entry name" value="GIY-YIG_endonuc"/>
</dbReference>
<dbReference type="GO" id="GO:0003677">
    <property type="term" value="F:DNA binding"/>
    <property type="evidence" value="ECO:0007669"/>
    <property type="project" value="InterPro"/>
</dbReference>
<dbReference type="SMART" id="SM00496">
    <property type="entry name" value="IENR2"/>
    <property type="match status" value="2"/>
</dbReference>
<organism evidence="6">
    <name type="scientific">viral metagenome</name>
    <dbReference type="NCBI Taxonomy" id="1070528"/>
    <lineage>
        <taxon>unclassified sequences</taxon>
        <taxon>metagenomes</taxon>
        <taxon>organismal metagenomes</taxon>
    </lineage>
</organism>
<dbReference type="GO" id="GO:0004519">
    <property type="term" value="F:endonuclease activity"/>
    <property type="evidence" value="ECO:0007669"/>
    <property type="project" value="InterPro"/>
</dbReference>
<reference evidence="6" key="1">
    <citation type="submission" date="2020-03" db="EMBL/GenBank/DDBJ databases">
        <title>The deep terrestrial virosphere.</title>
        <authorList>
            <person name="Holmfeldt K."/>
            <person name="Nilsson E."/>
            <person name="Simone D."/>
            <person name="Lopez-Fernandez M."/>
            <person name="Wu X."/>
            <person name="de Brujin I."/>
            <person name="Lundin D."/>
            <person name="Andersson A."/>
            <person name="Bertilsson S."/>
            <person name="Dopson M."/>
        </authorList>
    </citation>
    <scope>NUCLEOTIDE SEQUENCE</scope>
    <source>
        <strain evidence="6">MM415A00412</strain>
        <strain evidence="5">MM415B00498</strain>
    </source>
</reference>
<evidence type="ECO:0000313" key="5">
    <source>
        <dbReference type="EMBL" id="QJA64411.1"/>
    </source>
</evidence>
<dbReference type="SMART" id="SM00465">
    <property type="entry name" value="GIYc"/>
    <property type="match status" value="1"/>
</dbReference>
<dbReference type="NCBIfam" id="TIGR01453">
    <property type="entry name" value="grpIintron_endo"/>
    <property type="match status" value="1"/>
</dbReference>
<dbReference type="InterPro" id="IPR006350">
    <property type="entry name" value="Intron_endoG1"/>
</dbReference>
<evidence type="ECO:0000259" key="3">
    <source>
        <dbReference type="SMART" id="SM00465"/>
    </source>
</evidence>
<evidence type="ECO:0000256" key="2">
    <source>
        <dbReference type="SAM" id="MobiDB-lite"/>
    </source>
</evidence>
<dbReference type="AlphaFoldDB" id="A0A6M3KKH2"/>
<feature type="region of interest" description="Disordered" evidence="2">
    <location>
        <begin position="133"/>
        <end position="159"/>
    </location>
</feature>
<gene>
    <name evidence="6" type="ORF">MM415A00412_0024</name>
    <name evidence="5" type="ORF">MM415B00498_0026</name>
</gene>
<dbReference type="Gene3D" id="3.40.1440.10">
    <property type="entry name" value="GIY-YIG endonuclease"/>
    <property type="match status" value="1"/>
</dbReference>
<evidence type="ECO:0000256" key="1">
    <source>
        <dbReference type="ARBA" id="ARBA00010045"/>
    </source>
</evidence>
<evidence type="ECO:0000259" key="4">
    <source>
        <dbReference type="SMART" id="SM00496"/>
    </source>
</evidence>
<dbReference type="CDD" id="cd10443">
    <property type="entry name" value="GIY-YIG_HE_Tlr8p_PBC-V_like"/>
    <property type="match status" value="1"/>
</dbReference>
<dbReference type="Pfam" id="PF07460">
    <property type="entry name" value="NUMOD3"/>
    <property type="match status" value="2"/>
</dbReference>
<sequence>MKGYIYLTTCLVNDKKYIGQSVNHRDINTYLGSGIAFKCALRKYGKDNFEKTILVDNVSCLSELNKLERDFIQKYDCIVPNGYNLDLGGTNKGRMSEVTKTKIIKSKKGKKHTLKQIEANIKSHKGLKLTNETKRKISKSMKGKPSWNKGKKMPAGHSEKMRQIMTGKKMKKKQIEIFDKETSLNVFCNGVADAADKLNVSISSISLLTSGKISHIKHRYYLVGALTLEAHPISYAVGG</sequence>
<dbReference type="EMBL" id="MT141519">
    <property type="protein sequence ID" value="QJA64411.1"/>
    <property type="molecule type" value="Genomic_DNA"/>
</dbReference>
<evidence type="ECO:0000313" key="6">
    <source>
        <dbReference type="EMBL" id="QJA82352.1"/>
    </source>
</evidence>
<dbReference type="InterPro" id="IPR035901">
    <property type="entry name" value="GIY-YIG_endonuc_sf"/>
</dbReference>
<dbReference type="SUPFAM" id="SSF82771">
    <property type="entry name" value="GIY-YIG endonuclease"/>
    <property type="match status" value="1"/>
</dbReference>
<accession>A0A6M3KKH2</accession>
<feature type="domain" description="Nuclease associated modular" evidence="4">
    <location>
        <begin position="125"/>
        <end position="141"/>
    </location>
</feature>
<name>A0A6M3KKH2_9ZZZZ</name>
<feature type="domain" description="Nuclease associated modular" evidence="4">
    <location>
        <begin position="91"/>
        <end position="107"/>
    </location>
</feature>
<proteinExistence type="predicted"/>
<dbReference type="InterPro" id="IPR003611">
    <property type="entry name" value="NUMOD3"/>
</dbReference>
<evidence type="ECO:0008006" key="7">
    <source>
        <dbReference type="Google" id="ProtNLM"/>
    </source>
</evidence>
<dbReference type="EMBL" id="MT142485">
    <property type="protein sequence ID" value="QJA82352.1"/>
    <property type="molecule type" value="Genomic_DNA"/>
</dbReference>
<feature type="domain" description="GIY-YIG" evidence="3">
    <location>
        <begin position="2"/>
        <end position="89"/>
    </location>
</feature>
<protein>
    <recommendedName>
        <fullName evidence="7">GIY-YIG domain-containing protein</fullName>
    </recommendedName>
</protein>
<comment type="similarity">
    <text evidence="1">To endonucleases of group I introns of fungi and phage.</text>
</comment>